<name>U2PYT7_9CLOT</name>
<dbReference type="PATRIC" id="fig|1294142.3.peg.4011"/>
<evidence type="ECO:0000313" key="3">
    <source>
        <dbReference type="Proteomes" id="UP000016721"/>
    </source>
</evidence>
<evidence type="ECO:0000313" key="2">
    <source>
        <dbReference type="EMBL" id="ERK28949.1"/>
    </source>
</evidence>
<comment type="caution">
    <text evidence="2">The sequence shown here is derived from an EMBL/GenBank/DDBJ whole genome shotgun (WGS) entry which is preliminary data.</text>
</comment>
<dbReference type="NCBIfam" id="NF040919">
    <property type="entry name" value="Clostri_philic"/>
    <property type="match status" value="1"/>
</dbReference>
<reference evidence="2 3" key="1">
    <citation type="journal article" date="2013" name="Genome Announc.">
        <title>Draft Genome Sequence of the Hydrogen- and Ethanol-Producing Bacterium Clostridium intestinale Strain URNW.</title>
        <authorList>
            <person name="Lal S."/>
            <person name="Ramachandran U."/>
            <person name="Zhang X."/>
            <person name="Sparling R."/>
            <person name="Levin D.B."/>
        </authorList>
    </citation>
    <scope>NUCLEOTIDE SEQUENCE [LARGE SCALE GENOMIC DNA]</scope>
    <source>
        <strain evidence="2 3">URNW</strain>
    </source>
</reference>
<dbReference type="EMBL" id="APJA01000024">
    <property type="protein sequence ID" value="ERK28949.1"/>
    <property type="molecule type" value="Genomic_DNA"/>
</dbReference>
<dbReference type="Proteomes" id="UP000016721">
    <property type="component" value="Unassembled WGS sequence"/>
</dbReference>
<keyword evidence="3" id="KW-1185">Reference proteome</keyword>
<protein>
    <submittedName>
        <fullName evidence="2">Uncharacterized protein</fullName>
    </submittedName>
</protein>
<proteinExistence type="predicted"/>
<feature type="compositionally biased region" description="Basic and acidic residues" evidence="1">
    <location>
        <begin position="23"/>
        <end position="47"/>
    </location>
</feature>
<organism evidence="2 3">
    <name type="scientific">Clostridium intestinale URNW</name>
    <dbReference type="NCBI Taxonomy" id="1294142"/>
    <lineage>
        <taxon>Bacteria</taxon>
        <taxon>Bacillati</taxon>
        <taxon>Bacillota</taxon>
        <taxon>Clostridia</taxon>
        <taxon>Eubacteriales</taxon>
        <taxon>Clostridiaceae</taxon>
        <taxon>Clostridium</taxon>
    </lineage>
</organism>
<gene>
    <name evidence="2" type="ORF">CINTURNW_3847a</name>
</gene>
<dbReference type="AlphaFoldDB" id="U2PYT7"/>
<accession>U2PYT7</accession>
<feature type="region of interest" description="Disordered" evidence="1">
    <location>
        <begin position="1"/>
        <end position="47"/>
    </location>
</feature>
<dbReference type="HOGENOM" id="CLU_214268_0_0_9"/>
<evidence type="ECO:0000256" key="1">
    <source>
        <dbReference type="SAM" id="MobiDB-lite"/>
    </source>
</evidence>
<sequence>MIIMPQNKPNDSMQKGARRQKLHEKQDNRGNDKIDKGYTSFEDEKIK</sequence>